<dbReference type="PaxDb" id="30732-ENSOMEP00000027924"/>
<dbReference type="GeneTree" id="ENSGT00940000164539"/>
<keyword evidence="5" id="KW-1185">Reference proteome</keyword>
<dbReference type="InterPro" id="IPR011256">
    <property type="entry name" value="Reg_factor_effector_dom_sf"/>
</dbReference>
<dbReference type="InterPro" id="IPR006917">
    <property type="entry name" value="SOUL_heme-bd"/>
</dbReference>
<feature type="compositionally biased region" description="Acidic residues" evidence="2">
    <location>
        <begin position="30"/>
        <end position="40"/>
    </location>
</feature>
<dbReference type="Proteomes" id="UP000646548">
    <property type="component" value="Unassembled WGS sequence"/>
</dbReference>
<evidence type="ECO:0000313" key="5">
    <source>
        <dbReference type="Proteomes" id="UP000261560"/>
    </source>
</evidence>
<protein>
    <submittedName>
        <fullName evidence="3">Heme-binding protein 1</fullName>
    </submittedName>
    <submittedName>
        <fullName evidence="4">Heme-binding protein soul3</fullName>
    </submittedName>
</protein>
<evidence type="ECO:0000256" key="2">
    <source>
        <dbReference type="SAM" id="MobiDB-lite"/>
    </source>
</evidence>
<dbReference type="SUPFAM" id="SSF55136">
    <property type="entry name" value="Probable bacterial effector-binding domain"/>
    <property type="match status" value="1"/>
</dbReference>
<dbReference type="PANTHER" id="PTHR11220:SF7">
    <property type="entry name" value="SOUL PROTEIN"/>
    <property type="match status" value="1"/>
</dbReference>
<dbReference type="FunFam" id="3.20.80.10:FF:000007">
    <property type="entry name" value="Heme-binding protein 2"/>
    <property type="match status" value="1"/>
</dbReference>
<name>A0A3B3DEL4_ORYME</name>
<dbReference type="EMBL" id="WKFB01000479">
    <property type="protein sequence ID" value="KAF6721855.1"/>
    <property type="molecule type" value="Genomic_DNA"/>
</dbReference>
<dbReference type="Proteomes" id="UP000261560">
    <property type="component" value="Unplaced"/>
</dbReference>
<proteinExistence type="inferred from homology"/>
<evidence type="ECO:0000313" key="3">
    <source>
        <dbReference type="EMBL" id="KAF6721855.1"/>
    </source>
</evidence>
<dbReference type="OMA" id="ETGGCRM"/>
<dbReference type="Ensembl" id="ENSOMET00000000720.1">
    <property type="protein sequence ID" value="ENSOMEP00000027924.1"/>
    <property type="gene ID" value="ENSOMEG00000010672.1"/>
</dbReference>
<dbReference type="OrthoDB" id="9420729at2759"/>
<comment type="similarity">
    <text evidence="1">Belongs to the HEBP family.</text>
</comment>
<gene>
    <name evidence="3" type="ORF">FQA47_016354</name>
</gene>
<dbReference type="STRING" id="30732.ENSOMEP00000027924"/>
<dbReference type="Pfam" id="PF04832">
    <property type="entry name" value="SOUL"/>
    <property type="match status" value="1"/>
</dbReference>
<feature type="region of interest" description="Disordered" evidence="2">
    <location>
        <begin position="1"/>
        <end position="59"/>
    </location>
</feature>
<organism evidence="4 5">
    <name type="scientific">Oryzias melastigma</name>
    <name type="common">Marine medaka</name>
    <dbReference type="NCBI Taxonomy" id="30732"/>
    <lineage>
        <taxon>Eukaryota</taxon>
        <taxon>Metazoa</taxon>
        <taxon>Chordata</taxon>
        <taxon>Craniata</taxon>
        <taxon>Vertebrata</taxon>
        <taxon>Euteleostomi</taxon>
        <taxon>Actinopterygii</taxon>
        <taxon>Neopterygii</taxon>
        <taxon>Teleostei</taxon>
        <taxon>Neoteleostei</taxon>
        <taxon>Acanthomorphata</taxon>
        <taxon>Ovalentaria</taxon>
        <taxon>Atherinomorphae</taxon>
        <taxon>Beloniformes</taxon>
        <taxon>Adrianichthyidae</taxon>
        <taxon>Oryziinae</taxon>
        <taxon>Oryzias</taxon>
    </lineage>
</organism>
<dbReference type="AlphaFoldDB" id="A0A3B3DEL4"/>
<dbReference type="GO" id="GO:0020037">
    <property type="term" value="F:heme binding"/>
    <property type="evidence" value="ECO:0007669"/>
    <property type="project" value="TreeGrafter"/>
</dbReference>
<reference evidence="4" key="1">
    <citation type="submission" date="2025-05" db="UniProtKB">
        <authorList>
            <consortium name="Ensembl"/>
        </authorList>
    </citation>
    <scope>IDENTIFICATION</scope>
</reference>
<evidence type="ECO:0000256" key="1">
    <source>
        <dbReference type="ARBA" id="ARBA00009817"/>
    </source>
</evidence>
<evidence type="ECO:0000313" key="4">
    <source>
        <dbReference type="Ensembl" id="ENSOMEP00000027924.1"/>
    </source>
</evidence>
<dbReference type="Gene3D" id="3.20.80.10">
    <property type="entry name" value="Regulatory factor, effector binding domain"/>
    <property type="match status" value="1"/>
</dbReference>
<sequence>MDRGGCQMSGGGGGGGEGSGIDRNGVITLEDLESFTEDQLSDSGNGSLEDGEAMEEEDGSDRLLHYWQEVARGHQVEVSQDMAEPIQQLSSNNHGRSNREQVPFTLLSRKEKCGELLYEKRQYEKGHWACITMHEDTYEQSICYGFMRIMRYICQQNSIGNYLGMTLPIVTVVRTNENQSVISNDVTVAYYLPAEHQAQPPQPYDSDIVIEVWPASTVYTRPFTGPTNEVTIVNQISAMAELLDSPDLCENNSFIVAGYTNPAHSNRQNEIWFLERR</sequence>
<dbReference type="PANTHER" id="PTHR11220">
    <property type="entry name" value="HEME-BINDING PROTEIN-RELATED"/>
    <property type="match status" value="1"/>
</dbReference>
<reference evidence="3" key="2">
    <citation type="journal article" name="BMC Genomics">
        <title>Long-read sequencing and de novo genome assembly of marine medaka (Oryzias melastigma).</title>
        <authorList>
            <person name="Liang P."/>
            <person name="Saqib H.S.A."/>
            <person name="Ni X."/>
            <person name="Shen Y."/>
        </authorList>
    </citation>
    <scope>NUCLEOTIDE SEQUENCE</scope>
    <source>
        <strain evidence="3">Bigg-433</strain>
    </source>
</reference>
<accession>A0A3B3DEL4</accession>
<feature type="compositionally biased region" description="Acidic residues" evidence="2">
    <location>
        <begin position="49"/>
        <end position="59"/>
    </location>
</feature>
<feature type="compositionally biased region" description="Gly residues" evidence="2">
    <location>
        <begin position="7"/>
        <end position="19"/>
    </location>
</feature>